<keyword evidence="3" id="KW-1185">Reference proteome</keyword>
<accession>A0AAD7SFH2</accession>
<organism evidence="2 3">
    <name type="scientific">Aldrovandia affinis</name>
    <dbReference type="NCBI Taxonomy" id="143900"/>
    <lineage>
        <taxon>Eukaryota</taxon>
        <taxon>Metazoa</taxon>
        <taxon>Chordata</taxon>
        <taxon>Craniata</taxon>
        <taxon>Vertebrata</taxon>
        <taxon>Euteleostomi</taxon>
        <taxon>Actinopterygii</taxon>
        <taxon>Neopterygii</taxon>
        <taxon>Teleostei</taxon>
        <taxon>Notacanthiformes</taxon>
        <taxon>Halosauridae</taxon>
        <taxon>Aldrovandia</taxon>
    </lineage>
</organism>
<comment type="caution">
    <text evidence="2">The sequence shown here is derived from an EMBL/GenBank/DDBJ whole genome shotgun (WGS) entry which is preliminary data.</text>
</comment>
<evidence type="ECO:0000313" key="3">
    <source>
        <dbReference type="Proteomes" id="UP001221898"/>
    </source>
</evidence>
<dbReference type="AlphaFoldDB" id="A0AAD7SFH2"/>
<feature type="region of interest" description="Disordered" evidence="1">
    <location>
        <begin position="82"/>
        <end position="104"/>
    </location>
</feature>
<feature type="compositionally biased region" description="Polar residues" evidence="1">
    <location>
        <begin position="93"/>
        <end position="104"/>
    </location>
</feature>
<dbReference type="EMBL" id="JAINUG010000069">
    <property type="protein sequence ID" value="KAJ8401627.1"/>
    <property type="molecule type" value="Genomic_DNA"/>
</dbReference>
<reference evidence="2" key="1">
    <citation type="journal article" date="2023" name="Science">
        <title>Genome structures resolve the early diversification of teleost fishes.</title>
        <authorList>
            <person name="Parey E."/>
            <person name="Louis A."/>
            <person name="Montfort J."/>
            <person name="Bouchez O."/>
            <person name="Roques C."/>
            <person name="Iampietro C."/>
            <person name="Lluch J."/>
            <person name="Castinel A."/>
            <person name="Donnadieu C."/>
            <person name="Desvignes T."/>
            <person name="Floi Bucao C."/>
            <person name="Jouanno E."/>
            <person name="Wen M."/>
            <person name="Mejri S."/>
            <person name="Dirks R."/>
            <person name="Jansen H."/>
            <person name="Henkel C."/>
            <person name="Chen W.J."/>
            <person name="Zahm M."/>
            <person name="Cabau C."/>
            <person name="Klopp C."/>
            <person name="Thompson A.W."/>
            <person name="Robinson-Rechavi M."/>
            <person name="Braasch I."/>
            <person name="Lecointre G."/>
            <person name="Bobe J."/>
            <person name="Postlethwait J.H."/>
            <person name="Berthelot C."/>
            <person name="Roest Crollius H."/>
            <person name="Guiguen Y."/>
        </authorList>
    </citation>
    <scope>NUCLEOTIDE SEQUENCE</scope>
    <source>
        <strain evidence="2">NC1722</strain>
    </source>
</reference>
<evidence type="ECO:0000313" key="2">
    <source>
        <dbReference type="EMBL" id="KAJ8401627.1"/>
    </source>
</evidence>
<feature type="region of interest" description="Disordered" evidence="1">
    <location>
        <begin position="1"/>
        <end position="22"/>
    </location>
</feature>
<evidence type="ECO:0000256" key="1">
    <source>
        <dbReference type="SAM" id="MobiDB-lite"/>
    </source>
</evidence>
<protein>
    <submittedName>
        <fullName evidence="2">Uncharacterized protein</fullName>
    </submittedName>
</protein>
<proteinExistence type="predicted"/>
<sequence>MAEEHVARYSSLTPPAIPQDRNSAALNGTRLVSPVLPPLSTLAPSYIDKASSSLSALGLSNASVTENPEMAQASSKCLSLKTELGSKKDRSEPSQQQHQCHTSL</sequence>
<gene>
    <name evidence="2" type="ORF">AAFF_G00379440</name>
</gene>
<name>A0AAD7SFH2_9TELE</name>
<dbReference type="Proteomes" id="UP001221898">
    <property type="component" value="Unassembled WGS sequence"/>
</dbReference>